<dbReference type="InterPro" id="IPR019108">
    <property type="entry name" value="Caa3_assmbl_CtaG-rel"/>
</dbReference>
<sequence length="666" mass="70444">MTAVVSGVRSSAVWPVLFAVGVLAGLTAAGIGGMTLADALLATGLPNPGPVTTYGLPFVRAAGEIAAVVAVGSFMFAAFLVPPQQNGVLDADGYRALRVGTVASAVWTVAAALLVPLTVSDVTGQPLSTRLSPLDIWSVASLIETAGAWRWTAFLAAIVTVASIPVLRWSSTPLLFAGSLVTLLPLALTGHSSSGGSHDLATNSLLIHLVAAALWAGGLLALLVHALRGGGHADLAARRFSAVALWCFVAMALSGVINALVRMRPSDLFDSAYGALVIAKAVALCTLGAIGWWQRRHGVAALQADPQARRPLIRLALTEAVVFGLTFGVAVALGRTPPPPPPISNPSIPVVEIGYDFAGPPTVARVLFDWRFDLLLGTLAIVMAVVYLAGLRRLRRRGDTWPPGRTAAWLLGCLVLLFTTSSGIGRYMPVMFSMHMAAHMLLSMLVPILLVLGAPVTLALRALPTAGKDQPPGPREWLLAALHSRLSRFFTNPIVATVIFVAGFYGLYFGGIFDAAVNTHAAHVAMNVHFLLSGYLFYWVVIGVDPTPRPLPPLAKLGTVLASLPLHAFFGVVLMSTKSVLGEGFYKSLQLDWHTDLIGDQRLGGGIAWSAGELPLLIVVMALLVQWTRSDRRTAKRLDRAADRDDDAELAAYNAMLAELAKRDAR</sequence>
<feature type="transmembrane region" description="Helical" evidence="6">
    <location>
        <begin position="12"/>
        <end position="37"/>
    </location>
</feature>
<keyword evidence="4 6" id="KW-1133">Transmembrane helix</keyword>
<feature type="transmembrane region" description="Helical" evidence="6">
    <location>
        <begin position="148"/>
        <end position="167"/>
    </location>
</feature>
<keyword evidence="9" id="KW-1185">Reference proteome</keyword>
<evidence type="ECO:0000256" key="3">
    <source>
        <dbReference type="ARBA" id="ARBA00022692"/>
    </source>
</evidence>
<dbReference type="PANTHER" id="PTHR34820">
    <property type="entry name" value="INNER MEMBRANE PROTEIN YEBZ"/>
    <property type="match status" value="1"/>
</dbReference>
<feature type="transmembrane region" description="Helical" evidence="6">
    <location>
        <begin position="102"/>
        <end position="119"/>
    </location>
</feature>
<keyword evidence="2" id="KW-1003">Cell membrane</keyword>
<dbReference type="GO" id="GO:0005886">
    <property type="term" value="C:plasma membrane"/>
    <property type="evidence" value="ECO:0007669"/>
    <property type="project" value="UniProtKB-SubCell"/>
</dbReference>
<comment type="subcellular location">
    <subcellularLocation>
        <location evidence="1">Cell membrane</location>
        <topology evidence="1">Multi-pass membrane protein</topology>
    </subcellularLocation>
</comment>
<feature type="transmembrane region" description="Helical" evidence="6">
    <location>
        <begin position="273"/>
        <end position="292"/>
    </location>
</feature>
<keyword evidence="5 6" id="KW-0472">Membrane</keyword>
<dbReference type="Pfam" id="PF05425">
    <property type="entry name" value="CopD"/>
    <property type="match status" value="1"/>
</dbReference>
<evidence type="ECO:0000259" key="7">
    <source>
        <dbReference type="Pfam" id="PF05425"/>
    </source>
</evidence>
<dbReference type="InterPro" id="IPR008457">
    <property type="entry name" value="Cu-R_CopD_dom"/>
</dbReference>
<feature type="transmembrane region" description="Helical" evidence="6">
    <location>
        <begin position="239"/>
        <end position="261"/>
    </location>
</feature>
<accession>A0A2A7MNL9</accession>
<dbReference type="Proteomes" id="UP000220914">
    <property type="component" value="Unassembled WGS sequence"/>
</dbReference>
<feature type="transmembrane region" description="Helical" evidence="6">
    <location>
        <begin position="205"/>
        <end position="227"/>
    </location>
</feature>
<dbReference type="PANTHER" id="PTHR34820:SF4">
    <property type="entry name" value="INNER MEMBRANE PROTEIN YEBZ"/>
    <property type="match status" value="1"/>
</dbReference>
<feature type="domain" description="Copper resistance protein D" evidence="7">
    <location>
        <begin position="236"/>
        <end position="333"/>
    </location>
</feature>
<dbReference type="GO" id="GO:0006825">
    <property type="term" value="P:copper ion transport"/>
    <property type="evidence" value="ECO:0007669"/>
    <property type="project" value="InterPro"/>
</dbReference>
<gene>
    <name evidence="8" type="ORF">CQY20_31685</name>
</gene>
<dbReference type="Pfam" id="PF09678">
    <property type="entry name" value="Caa3_CtaG"/>
    <property type="match status" value="1"/>
</dbReference>
<feature type="transmembrane region" description="Helical" evidence="6">
    <location>
        <begin position="374"/>
        <end position="394"/>
    </location>
</feature>
<dbReference type="OrthoDB" id="5241646at2"/>
<feature type="transmembrane region" description="Helical" evidence="6">
    <location>
        <begin position="406"/>
        <end position="424"/>
    </location>
</feature>
<dbReference type="AlphaFoldDB" id="A0A2A7MNL9"/>
<evidence type="ECO:0000256" key="4">
    <source>
        <dbReference type="ARBA" id="ARBA00022989"/>
    </source>
</evidence>
<reference evidence="8 9" key="1">
    <citation type="submission" date="2017-10" db="EMBL/GenBank/DDBJ databases">
        <title>The new phylogeny of genus Mycobacterium.</title>
        <authorList>
            <person name="Tortoli E."/>
            <person name="Trovato A."/>
            <person name="Cirillo D.M."/>
        </authorList>
    </citation>
    <scope>NUCLEOTIDE SEQUENCE [LARGE SCALE GENOMIC DNA]</scope>
    <source>
        <strain evidence="8 9">CCUG37673</strain>
    </source>
</reference>
<dbReference type="EMBL" id="PDCP01000127">
    <property type="protein sequence ID" value="PEG33274.1"/>
    <property type="molecule type" value="Genomic_DNA"/>
</dbReference>
<protein>
    <submittedName>
        <fullName evidence="8">Copper resistance protein CopD</fullName>
    </submittedName>
</protein>
<dbReference type="RefSeq" id="WP_097944977.1">
    <property type="nucleotide sequence ID" value="NZ_BLKS01000001.1"/>
</dbReference>
<feature type="transmembrane region" description="Helical" evidence="6">
    <location>
        <begin position="312"/>
        <end position="333"/>
    </location>
</feature>
<comment type="caution">
    <text evidence="8">The sequence shown here is derived from an EMBL/GenBank/DDBJ whole genome shotgun (WGS) entry which is preliminary data.</text>
</comment>
<name>A0A2A7MNL9_MYCAG</name>
<feature type="transmembrane region" description="Helical" evidence="6">
    <location>
        <begin position="174"/>
        <end position="193"/>
    </location>
</feature>
<evidence type="ECO:0000256" key="6">
    <source>
        <dbReference type="SAM" id="Phobius"/>
    </source>
</evidence>
<feature type="transmembrane region" description="Helical" evidence="6">
    <location>
        <begin position="607"/>
        <end position="627"/>
    </location>
</feature>
<organism evidence="8 9">
    <name type="scientific">Mycolicibacterium agri</name>
    <name type="common">Mycobacterium agri</name>
    <dbReference type="NCBI Taxonomy" id="36811"/>
    <lineage>
        <taxon>Bacteria</taxon>
        <taxon>Bacillati</taxon>
        <taxon>Actinomycetota</taxon>
        <taxon>Actinomycetes</taxon>
        <taxon>Mycobacteriales</taxon>
        <taxon>Mycobacteriaceae</taxon>
        <taxon>Mycolicibacterium</taxon>
    </lineage>
</organism>
<evidence type="ECO:0000256" key="1">
    <source>
        <dbReference type="ARBA" id="ARBA00004651"/>
    </source>
</evidence>
<evidence type="ECO:0000313" key="9">
    <source>
        <dbReference type="Proteomes" id="UP000220914"/>
    </source>
</evidence>
<feature type="transmembrane region" description="Helical" evidence="6">
    <location>
        <begin position="554"/>
        <end position="575"/>
    </location>
</feature>
<feature type="transmembrane region" description="Helical" evidence="6">
    <location>
        <begin position="436"/>
        <end position="460"/>
    </location>
</feature>
<evidence type="ECO:0000256" key="2">
    <source>
        <dbReference type="ARBA" id="ARBA00022475"/>
    </source>
</evidence>
<proteinExistence type="predicted"/>
<evidence type="ECO:0000256" key="5">
    <source>
        <dbReference type="ARBA" id="ARBA00023136"/>
    </source>
</evidence>
<dbReference type="InterPro" id="IPR032694">
    <property type="entry name" value="CopC/D"/>
</dbReference>
<feature type="transmembrane region" description="Helical" evidence="6">
    <location>
        <begin position="521"/>
        <end position="542"/>
    </location>
</feature>
<feature type="transmembrane region" description="Helical" evidence="6">
    <location>
        <begin position="57"/>
        <end position="81"/>
    </location>
</feature>
<evidence type="ECO:0000313" key="8">
    <source>
        <dbReference type="EMBL" id="PEG33274.1"/>
    </source>
</evidence>
<keyword evidence="3 6" id="KW-0812">Transmembrane</keyword>
<feature type="transmembrane region" description="Helical" evidence="6">
    <location>
        <begin position="489"/>
        <end position="509"/>
    </location>
</feature>